<evidence type="ECO:0000256" key="1">
    <source>
        <dbReference type="ARBA" id="ARBA00004123"/>
    </source>
</evidence>
<protein>
    <recommendedName>
        <fullName evidence="4">Zn(2)-C6 fungal-type domain-containing protein</fullName>
    </recommendedName>
</protein>
<dbReference type="SUPFAM" id="SSF57701">
    <property type="entry name" value="Zn2/Cys6 DNA-binding domain"/>
    <property type="match status" value="1"/>
</dbReference>
<evidence type="ECO:0000256" key="2">
    <source>
        <dbReference type="ARBA" id="ARBA00023242"/>
    </source>
</evidence>
<keyword evidence="6" id="KW-1185">Reference proteome</keyword>
<feature type="compositionally biased region" description="Low complexity" evidence="3">
    <location>
        <begin position="75"/>
        <end position="87"/>
    </location>
</feature>
<reference evidence="5 6" key="1">
    <citation type="journal article" date="2018" name="IMA Fungus">
        <title>IMA Genome-F 9: Draft genome sequence of Annulohypoxylon stygium, Aspergillus mulundensis, Berkeleyomyces basicola (syn. Thielaviopsis basicola), Ceratocystis smalleyi, two Cercospora beticola strains, Coleophoma cylindrospora, Fusarium fracticaudum, Phialophora cf. hyalina, and Morchella septimelata.</title>
        <authorList>
            <person name="Wingfield B.D."/>
            <person name="Bills G.F."/>
            <person name="Dong Y."/>
            <person name="Huang W."/>
            <person name="Nel W.J."/>
            <person name="Swalarsk-Parry B.S."/>
            <person name="Vaghefi N."/>
            <person name="Wilken P.M."/>
            <person name="An Z."/>
            <person name="de Beer Z.W."/>
            <person name="De Vos L."/>
            <person name="Chen L."/>
            <person name="Duong T.A."/>
            <person name="Gao Y."/>
            <person name="Hammerbacher A."/>
            <person name="Kikkert J.R."/>
            <person name="Li Y."/>
            <person name="Li H."/>
            <person name="Li K."/>
            <person name="Li Q."/>
            <person name="Liu X."/>
            <person name="Ma X."/>
            <person name="Naidoo K."/>
            <person name="Pethybridge S.J."/>
            <person name="Sun J."/>
            <person name="Steenkamp E.T."/>
            <person name="van der Nest M.A."/>
            <person name="van Wyk S."/>
            <person name="Wingfield M.J."/>
            <person name="Xiong C."/>
            <person name="Yue Q."/>
            <person name="Zhang X."/>
        </authorList>
    </citation>
    <scope>NUCLEOTIDE SEQUENCE [LARGE SCALE GENOMIC DNA]</scope>
    <source>
        <strain evidence="5 6">BP5796</strain>
    </source>
</reference>
<feature type="region of interest" description="Disordered" evidence="3">
    <location>
        <begin position="62"/>
        <end position="104"/>
    </location>
</feature>
<dbReference type="PANTHER" id="PTHR37534:SF46">
    <property type="entry name" value="ZN(II)2CYS6 TRANSCRIPTION FACTOR (EUROFUNG)"/>
    <property type="match status" value="1"/>
</dbReference>
<dbReference type="GO" id="GO:0005634">
    <property type="term" value="C:nucleus"/>
    <property type="evidence" value="ECO:0007669"/>
    <property type="project" value="UniProtKB-SubCell"/>
</dbReference>
<dbReference type="InterPro" id="IPR021858">
    <property type="entry name" value="Fun_TF"/>
</dbReference>
<comment type="subcellular location">
    <subcellularLocation>
        <location evidence="1">Nucleus</location>
    </subcellularLocation>
</comment>
<dbReference type="CDD" id="cd00067">
    <property type="entry name" value="GAL4"/>
    <property type="match status" value="1"/>
</dbReference>
<dbReference type="AlphaFoldDB" id="A0A3D8Q4Z5"/>
<feature type="domain" description="Zn(2)-C6 fungal-type" evidence="4">
    <location>
        <begin position="29"/>
        <end position="60"/>
    </location>
</feature>
<dbReference type="Proteomes" id="UP000256328">
    <property type="component" value="Unassembled WGS sequence"/>
</dbReference>
<dbReference type="PANTHER" id="PTHR37534">
    <property type="entry name" value="TRANSCRIPTIONAL ACTIVATOR PROTEIN UGA3"/>
    <property type="match status" value="1"/>
</dbReference>
<dbReference type="InterPro" id="IPR036864">
    <property type="entry name" value="Zn2-C6_fun-type_DNA-bd_sf"/>
</dbReference>
<keyword evidence="2" id="KW-0539">Nucleus</keyword>
<dbReference type="Pfam" id="PF00172">
    <property type="entry name" value="Zn_clus"/>
    <property type="match status" value="1"/>
</dbReference>
<evidence type="ECO:0000313" key="6">
    <source>
        <dbReference type="Proteomes" id="UP000256328"/>
    </source>
</evidence>
<dbReference type="GO" id="GO:0000981">
    <property type="term" value="F:DNA-binding transcription factor activity, RNA polymerase II-specific"/>
    <property type="evidence" value="ECO:0007669"/>
    <property type="project" value="InterPro"/>
</dbReference>
<dbReference type="InterPro" id="IPR001138">
    <property type="entry name" value="Zn2Cys6_DnaBD"/>
</dbReference>
<gene>
    <name evidence="5" type="ORF">BP5796_12982</name>
</gene>
<feature type="compositionally biased region" description="Polar residues" evidence="3">
    <location>
        <begin position="1"/>
        <end position="15"/>
    </location>
</feature>
<dbReference type="PROSITE" id="PS50048">
    <property type="entry name" value="ZN2_CY6_FUNGAL_2"/>
    <property type="match status" value="1"/>
</dbReference>
<dbReference type="Pfam" id="PF11951">
    <property type="entry name" value="Fungal_trans_2"/>
    <property type="match status" value="1"/>
</dbReference>
<organism evidence="5 6">
    <name type="scientific">Coleophoma crateriformis</name>
    <dbReference type="NCBI Taxonomy" id="565419"/>
    <lineage>
        <taxon>Eukaryota</taxon>
        <taxon>Fungi</taxon>
        <taxon>Dikarya</taxon>
        <taxon>Ascomycota</taxon>
        <taxon>Pezizomycotina</taxon>
        <taxon>Leotiomycetes</taxon>
        <taxon>Helotiales</taxon>
        <taxon>Dermateaceae</taxon>
        <taxon>Coleophoma</taxon>
    </lineage>
</organism>
<proteinExistence type="predicted"/>
<dbReference type="OrthoDB" id="648861at2759"/>
<dbReference type="SMART" id="SM00066">
    <property type="entry name" value="GAL4"/>
    <property type="match status" value="1"/>
</dbReference>
<dbReference type="PROSITE" id="PS00463">
    <property type="entry name" value="ZN2_CY6_FUNGAL_1"/>
    <property type="match status" value="1"/>
</dbReference>
<evidence type="ECO:0000313" key="5">
    <source>
        <dbReference type="EMBL" id="RDW56915.1"/>
    </source>
</evidence>
<name>A0A3D8Q4Z5_9HELO</name>
<dbReference type="GO" id="GO:0008270">
    <property type="term" value="F:zinc ion binding"/>
    <property type="evidence" value="ECO:0007669"/>
    <property type="project" value="InterPro"/>
</dbReference>
<dbReference type="EMBL" id="PDLN01000024">
    <property type="protein sequence ID" value="RDW56915.1"/>
    <property type="molecule type" value="Genomic_DNA"/>
</dbReference>
<sequence>MLESGATTTPSSSGVVQPRHGYRGRVRTGCLTCRSRKIKCDEMRPTCRNCTKFEKLQCVYKPRKSRQPPIPPQSQPSATASSPGTASVPGSGTSSLPEIGSVSEIHPRLTSKDANCVLAETSRRDGAAKISSGPVHDGFLSPDSAIADVIARWRYSLRRPNELSIIADDPNIDITSPSTLISQNIKLTTTMDKLTASELPMQLAFAFFVETVDCPSITPYDGVNWRHMKLDVVELGMSNAAVASAILAVSALYKAQMYGLPLSNASSLYRVSKNAFEKLLSDETEDFGTIITTAFLLCVFEFVHYETFPILREPSELFLKRLALWAQNPSSHSEFVTRIVVWMRILHATTVRGGGGLGLISHSVCCLLPCYNVGVPDLRLSPPRQPDPSIQLVQMLCAPLFEFYFQLQVISGEMAKLTHYHRSRTTGVDQEEVIQQTTLIKSRLHALWEARSTTQSQTPDDLRSHLAPKIAKPVIALSGVCAAAYHTETVEMDRVLGDPVSERTDSKQAMRRIREIVDGDWNVYEAGKLNSGYLRPLFMYGIECMDREKNQWAMDRLREIKDPICRSDFFAAFGKALSDAQLRKERRVTSKYFCIWYFGVPPPFM</sequence>
<dbReference type="Gene3D" id="4.10.240.10">
    <property type="entry name" value="Zn(2)-C6 fungal-type DNA-binding domain"/>
    <property type="match status" value="1"/>
</dbReference>
<accession>A0A3D8Q4Z5</accession>
<evidence type="ECO:0000259" key="4">
    <source>
        <dbReference type="PROSITE" id="PS50048"/>
    </source>
</evidence>
<feature type="region of interest" description="Disordered" evidence="3">
    <location>
        <begin position="1"/>
        <end position="20"/>
    </location>
</feature>
<evidence type="ECO:0000256" key="3">
    <source>
        <dbReference type="SAM" id="MobiDB-lite"/>
    </source>
</evidence>
<comment type="caution">
    <text evidence="5">The sequence shown here is derived from an EMBL/GenBank/DDBJ whole genome shotgun (WGS) entry which is preliminary data.</text>
</comment>